<dbReference type="InterPro" id="IPR003156">
    <property type="entry name" value="DHHA1_dom"/>
</dbReference>
<accession>A0A084ERL6</accession>
<comment type="caution">
    <text evidence="3">The sequence shown here is derived from an EMBL/GenBank/DDBJ whole genome shotgun (WGS) entry which is preliminary data.</text>
</comment>
<organism evidence="3 4">
    <name type="scientific">Mycoplasma capricolum subsp. capricolum 14232</name>
    <dbReference type="NCBI Taxonomy" id="1188238"/>
    <lineage>
        <taxon>Bacteria</taxon>
        <taxon>Bacillati</taxon>
        <taxon>Mycoplasmatota</taxon>
        <taxon>Mollicutes</taxon>
        <taxon>Mycoplasmataceae</taxon>
        <taxon>Mycoplasma</taxon>
    </lineage>
</organism>
<evidence type="ECO:0000259" key="1">
    <source>
        <dbReference type="Pfam" id="PF01368"/>
    </source>
</evidence>
<dbReference type="Pfam" id="PF02272">
    <property type="entry name" value="DHHA1"/>
    <property type="match status" value="1"/>
</dbReference>
<evidence type="ECO:0000313" key="3">
    <source>
        <dbReference type="EMBL" id="KEZ20608.1"/>
    </source>
</evidence>
<dbReference type="InterPro" id="IPR038763">
    <property type="entry name" value="DHH_sf"/>
</dbReference>
<dbReference type="SUPFAM" id="SSF64182">
    <property type="entry name" value="DHH phosphoesterases"/>
    <property type="match status" value="1"/>
</dbReference>
<dbReference type="Pfam" id="PF01368">
    <property type="entry name" value="DHH"/>
    <property type="match status" value="1"/>
</dbReference>
<evidence type="ECO:0000259" key="2">
    <source>
        <dbReference type="Pfam" id="PF02272"/>
    </source>
</evidence>
<evidence type="ECO:0000313" key="4">
    <source>
        <dbReference type="Proteomes" id="UP000028533"/>
    </source>
</evidence>
<dbReference type="EMBL" id="JFDO01000004">
    <property type="protein sequence ID" value="KEZ20608.1"/>
    <property type="molecule type" value="Genomic_DNA"/>
</dbReference>
<name>A0A084ERL6_MYCCA</name>
<dbReference type="Proteomes" id="UP000028533">
    <property type="component" value="Unassembled WGS sequence"/>
</dbReference>
<feature type="domain" description="DHHA1" evidence="2">
    <location>
        <begin position="230"/>
        <end position="313"/>
    </location>
</feature>
<dbReference type="Gene3D" id="3.90.1640.10">
    <property type="entry name" value="inorganic pyrophosphatase (n-terminal core)"/>
    <property type="match status" value="1"/>
</dbReference>
<sequence length="316" mass="35970">MLDQKKSKLLLDKISQYQNIIIAKHKQPDWDAQGSAIGLANIINDNFKNKTIYVVGSRISDDNSFFIDEINLSDEFVKNSLIITVDTATKKRVDFNRFDLSCDSFKIDHHINVEDYCNNDLIDDSSISNTQVISLWALENDLFISPTAAYNLYLGLLTDSNRFLYDKTNPTTFYVASKLLQAGANLKKAHDFLYVSELKLRQWMMYSFSKMKLTNTGIAYIVLLDEDLKGWDLSYEETKLALSVMSGIKEIKIWFTIIQVEDILKVSLRSRDFSIDKIANKYNGGGHKLASGAEISSLDQIDDLINDLEQLIKGEV</sequence>
<dbReference type="PANTHER" id="PTHR47618:SF1">
    <property type="entry name" value="BIFUNCTIONAL OLIGORIBONUCLEASE AND PAP PHOSPHATASE NRNA"/>
    <property type="match status" value="1"/>
</dbReference>
<proteinExistence type="predicted"/>
<dbReference type="PANTHER" id="PTHR47618">
    <property type="entry name" value="BIFUNCTIONAL OLIGORIBONUCLEASE AND PAP PHOSPHATASE NRNA"/>
    <property type="match status" value="1"/>
</dbReference>
<dbReference type="Gene3D" id="3.10.310.30">
    <property type="match status" value="1"/>
</dbReference>
<dbReference type="InterPro" id="IPR001667">
    <property type="entry name" value="DDH_dom"/>
</dbReference>
<dbReference type="InterPro" id="IPR051319">
    <property type="entry name" value="Oligoribo/pAp-PDE_c-di-AMP_PDE"/>
</dbReference>
<protein>
    <submittedName>
        <fullName evidence="3">Phosphoesterase DHH family protein</fullName>
    </submittedName>
</protein>
<feature type="domain" description="DDH" evidence="1">
    <location>
        <begin position="19"/>
        <end position="117"/>
    </location>
</feature>
<dbReference type="RefSeq" id="WP_036431286.1">
    <property type="nucleotide sequence ID" value="NZ_JFDO01000004.1"/>
</dbReference>
<reference evidence="3 4" key="1">
    <citation type="submission" date="2014-02" db="EMBL/GenBank/DDBJ databases">
        <title>Genome sequence of Mycoplasma capricolum subsp. capricolum strain 14232.</title>
        <authorList>
            <person name="Sirand-Pugnet P."/>
            <person name="Breton M."/>
            <person name="Dordet-Frisoni E."/>
            <person name="Baranowski E."/>
            <person name="Barre A."/>
            <person name="Couture C."/>
            <person name="Dupuy V."/>
            <person name="Gaurivaud P."/>
            <person name="Jacob D."/>
            <person name="Lemaitre C."/>
            <person name="Manso-Silvan L."/>
            <person name="Nikolski M."/>
            <person name="Nouvel L.-X."/>
            <person name="Poumarat F."/>
            <person name="Tardy F."/>
            <person name="Thebault P."/>
            <person name="Theil S."/>
            <person name="Citti C."/>
            <person name="Thiaucourt F."/>
            <person name="Blanchard A."/>
        </authorList>
    </citation>
    <scope>NUCLEOTIDE SEQUENCE [LARGE SCALE GENOMIC DNA]</scope>
    <source>
        <strain evidence="3 4">14232</strain>
    </source>
</reference>
<dbReference type="AlphaFoldDB" id="A0A084ERL6"/>
<dbReference type="GO" id="GO:0003676">
    <property type="term" value="F:nucleic acid binding"/>
    <property type="evidence" value="ECO:0007669"/>
    <property type="project" value="InterPro"/>
</dbReference>
<gene>
    <name evidence="3" type="primary">dhh</name>
    <name evidence="3" type="ORF">MCAPa_1880</name>
</gene>